<dbReference type="EC" id="3.2.1.40" evidence="2"/>
<evidence type="ECO:0000313" key="8">
    <source>
        <dbReference type="EMBL" id="GAA4889051.1"/>
    </source>
</evidence>
<feature type="domain" description="Alpha-L-rhamnosidase concanavalin-like" evidence="4">
    <location>
        <begin position="317"/>
        <end position="414"/>
    </location>
</feature>
<dbReference type="PANTHER" id="PTHR33307">
    <property type="entry name" value="ALPHA-RHAMNOSIDASE (EUROFUNG)"/>
    <property type="match status" value="1"/>
</dbReference>
<dbReference type="InterPro" id="IPR008902">
    <property type="entry name" value="Rhamnosid_concanavalin"/>
</dbReference>
<evidence type="ECO:0000256" key="2">
    <source>
        <dbReference type="ARBA" id="ARBA00012652"/>
    </source>
</evidence>
<accession>A0ABP9EWN7</accession>
<dbReference type="InterPro" id="IPR013783">
    <property type="entry name" value="Ig-like_fold"/>
</dbReference>
<dbReference type="Gene3D" id="2.60.420.10">
    <property type="entry name" value="Maltose phosphorylase, domain 3"/>
    <property type="match status" value="1"/>
</dbReference>
<dbReference type="GO" id="GO:0016787">
    <property type="term" value="F:hydrolase activity"/>
    <property type="evidence" value="ECO:0007669"/>
    <property type="project" value="UniProtKB-KW"/>
</dbReference>
<feature type="domain" description="Alpha-L-rhamnosidase six-hairpin glycosidase" evidence="6">
    <location>
        <begin position="419"/>
        <end position="766"/>
    </location>
</feature>
<comment type="caution">
    <text evidence="8">The sequence shown here is derived from an EMBL/GenBank/DDBJ whole genome shotgun (WGS) entry which is preliminary data.</text>
</comment>
<evidence type="ECO:0000313" key="9">
    <source>
        <dbReference type="Proteomes" id="UP001501521"/>
    </source>
</evidence>
<proteinExistence type="predicted"/>
<evidence type="ECO:0000259" key="4">
    <source>
        <dbReference type="Pfam" id="PF05592"/>
    </source>
</evidence>
<name>A0ABP9EWN7_9ACTN</name>
<dbReference type="Proteomes" id="UP001501521">
    <property type="component" value="Unassembled WGS sequence"/>
</dbReference>
<evidence type="ECO:0000259" key="5">
    <source>
        <dbReference type="Pfam" id="PF08531"/>
    </source>
</evidence>
<dbReference type="Pfam" id="PF17389">
    <property type="entry name" value="Bac_rhamnosid6H"/>
    <property type="match status" value="1"/>
</dbReference>
<dbReference type="InterPro" id="IPR013737">
    <property type="entry name" value="Bac_rhamnosid_N"/>
</dbReference>
<evidence type="ECO:0000259" key="6">
    <source>
        <dbReference type="Pfam" id="PF17389"/>
    </source>
</evidence>
<reference evidence="9" key="1">
    <citation type="journal article" date="2019" name="Int. J. Syst. Evol. Microbiol.">
        <title>The Global Catalogue of Microorganisms (GCM) 10K type strain sequencing project: providing services to taxonomists for standard genome sequencing and annotation.</title>
        <authorList>
            <consortium name="The Broad Institute Genomics Platform"/>
            <consortium name="The Broad Institute Genome Sequencing Center for Infectious Disease"/>
            <person name="Wu L."/>
            <person name="Ma J."/>
        </authorList>
    </citation>
    <scope>NUCLEOTIDE SEQUENCE [LARGE SCALE GENOMIC DNA]</scope>
    <source>
        <strain evidence="9">JCM 19125</strain>
    </source>
</reference>
<evidence type="ECO:0000259" key="7">
    <source>
        <dbReference type="Pfam" id="PF17390"/>
    </source>
</evidence>
<gene>
    <name evidence="8" type="ORF">GCM10025789_01730</name>
</gene>
<dbReference type="InterPro" id="IPR012341">
    <property type="entry name" value="6hp_glycosidase-like_sf"/>
</dbReference>
<dbReference type="Gene3D" id="1.50.10.10">
    <property type="match status" value="1"/>
</dbReference>
<dbReference type="InterPro" id="IPR035398">
    <property type="entry name" value="Bac_rhamnosid_C"/>
</dbReference>
<organism evidence="8 9">
    <name type="scientific">Tessaracoccus lubricantis</name>
    <dbReference type="NCBI Taxonomy" id="545543"/>
    <lineage>
        <taxon>Bacteria</taxon>
        <taxon>Bacillati</taxon>
        <taxon>Actinomycetota</taxon>
        <taxon>Actinomycetes</taxon>
        <taxon>Propionibacteriales</taxon>
        <taxon>Propionibacteriaceae</taxon>
        <taxon>Tessaracoccus</taxon>
    </lineage>
</organism>
<dbReference type="Pfam" id="PF08531">
    <property type="entry name" value="Bac_rhamnosid_N"/>
    <property type="match status" value="1"/>
</dbReference>
<keyword evidence="3 8" id="KW-0378">Hydrolase</keyword>
<feature type="domain" description="Alpha-L-rhamnosidase C-terminal" evidence="7">
    <location>
        <begin position="768"/>
        <end position="836"/>
    </location>
</feature>
<keyword evidence="9" id="KW-1185">Reference proteome</keyword>
<dbReference type="Pfam" id="PF25788">
    <property type="entry name" value="Ig_Rha78A_N"/>
    <property type="match status" value="1"/>
</dbReference>
<evidence type="ECO:0000256" key="3">
    <source>
        <dbReference type="ARBA" id="ARBA00022801"/>
    </source>
</evidence>
<dbReference type="Pfam" id="PF17390">
    <property type="entry name" value="Bac_rhamnosid_C"/>
    <property type="match status" value="1"/>
</dbReference>
<dbReference type="InterPro" id="IPR008928">
    <property type="entry name" value="6-hairpin_glycosidase_sf"/>
</dbReference>
<comment type="catalytic activity">
    <reaction evidence="1">
        <text>Hydrolysis of terminal non-reducing alpha-L-rhamnose residues in alpha-L-rhamnosides.</text>
        <dbReference type="EC" id="3.2.1.40"/>
    </reaction>
</comment>
<dbReference type="PANTHER" id="PTHR33307:SF6">
    <property type="entry name" value="ALPHA-RHAMNOSIDASE (EUROFUNG)-RELATED"/>
    <property type="match status" value="1"/>
</dbReference>
<dbReference type="Pfam" id="PF05592">
    <property type="entry name" value="Bac_rhamnosid"/>
    <property type="match status" value="1"/>
</dbReference>
<dbReference type="PIRSF" id="PIRSF010631">
    <property type="entry name" value="A-rhamnsds"/>
    <property type="match status" value="1"/>
</dbReference>
<sequence length="934" mass="101564">MPHVADAPRLEYGLDGGAVPIARPRLSWRSRAEEPDWQQSAAEIRLDLDGEEHLARVDGDASVFVAWPFADLTPRARGTVRVRTEGASGWSDWSQPAPLIATFLGSGEWQAHFIGLQEPSAEAQPAQLRREFEVGSGLRRATLYATAHGVYQAFVNGSAVDDQHMKPGWTPYQYRLVHETTDVTALLEEGRNALGIALAGGWYTEHYGFQGQARPFYGTQPAVAGQLLLEYADGTHDWVVTDASWRAAGDGPWLTAGLYRGERFDASRLQSAWDRPGFDDSAWRSVALADPGPVPSPRTSPSVRVTQVLPVREVLTSPSGKVLLDFGQNLVGRLRIRVVGEAGSTVILRHAEVLENGELGTRPLRVAAATDAYTLSGVGEEVWAPSFTFHGFRYAQVDGWPGDFDPEAVVAEVIGSDMRRTGWFECSDAMVNRLHENVVWSMRGNFLYLPTDCPQRDERLGWTGDIQIFGPTAAFLHDSDSFLSSWLVDLALEQEQTGGSVGFTVPDVLDSGRIPTAAWGDAATVLPWLLHERFGDRATLARQYPSMKGWTDHILGLAGERHLWEGMYQWGDWVDPDAPADDPARAKTDPDLVASAFLFLSATLTAKAAGELGFDADASRYRAAAERVRDAWLAEFVTPAGRILSDAQTAYALALEFGIATPELAAGFGRRLAELVRRDGYRISTGFVGTPLVTHALTSTGHTAAAARMLLQTECPSWLYSVTMGATTVWERWDSMLPDGSINPGEMTSFNHYALGSVADWLHRVVAGLGPAEPAYRTVRVAPVPIPGLEHAAARFDGPYGEIRVGWRREGGSVVVTATIPANSRAEVTLPGRDAFEVASGTHTWTIDDPEPGRDTAAITMDTPLSAVIDDPAAYAAVVAAFDSVDPAVGQDFRRRTRWVANQPLASTTRLVSTTVVSALETKLDELNAGRGVR</sequence>
<dbReference type="Gene3D" id="2.60.40.10">
    <property type="entry name" value="Immunoglobulins"/>
    <property type="match status" value="1"/>
</dbReference>
<evidence type="ECO:0000256" key="1">
    <source>
        <dbReference type="ARBA" id="ARBA00001445"/>
    </source>
</evidence>
<protein>
    <recommendedName>
        <fullName evidence="2">alpha-L-rhamnosidase</fullName>
        <ecNumber evidence="2">3.2.1.40</ecNumber>
    </recommendedName>
</protein>
<dbReference type="SUPFAM" id="SSF48208">
    <property type="entry name" value="Six-hairpin glycosidases"/>
    <property type="match status" value="1"/>
</dbReference>
<dbReference type="InterPro" id="IPR035396">
    <property type="entry name" value="Bac_rhamnosid6H"/>
</dbReference>
<dbReference type="Gene3D" id="2.60.120.260">
    <property type="entry name" value="Galactose-binding domain-like"/>
    <property type="match status" value="2"/>
</dbReference>
<dbReference type="InterPro" id="IPR016007">
    <property type="entry name" value="Alpha_rhamnosid"/>
</dbReference>
<dbReference type="EMBL" id="BAABLV010000005">
    <property type="protein sequence ID" value="GAA4889051.1"/>
    <property type="molecule type" value="Genomic_DNA"/>
</dbReference>
<feature type="domain" description="Bacterial alpha-L-rhamnosidase N-terminal" evidence="5">
    <location>
        <begin position="138"/>
        <end position="306"/>
    </location>
</feature>